<reference evidence="1" key="1">
    <citation type="submission" date="2020-10" db="EMBL/GenBank/DDBJ databases">
        <authorList>
            <person name="Kikuchi T."/>
        </authorList>
    </citation>
    <scope>NUCLEOTIDE SEQUENCE</scope>
    <source>
        <strain evidence="1">NKZ352</strain>
    </source>
</reference>
<organism evidence="1 2">
    <name type="scientific">Caenorhabditis auriculariae</name>
    <dbReference type="NCBI Taxonomy" id="2777116"/>
    <lineage>
        <taxon>Eukaryota</taxon>
        <taxon>Metazoa</taxon>
        <taxon>Ecdysozoa</taxon>
        <taxon>Nematoda</taxon>
        <taxon>Chromadorea</taxon>
        <taxon>Rhabditida</taxon>
        <taxon>Rhabditina</taxon>
        <taxon>Rhabditomorpha</taxon>
        <taxon>Rhabditoidea</taxon>
        <taxon>Rhabditidae</taxon>
        <taxon>Peloderinae</taxon>
        <taxon>Caenorhabditis</taxon>
    </lineage>
</organism>
<evidence type="ECO:0000313" key="2">
    <source>
        <dbReference type="Proteomes" id="UP000835052"/>
    </source>
</evidence>
<dbReference type="AlphaFoldDB" id="A0A8S1GYX6"/>
<dbReference type="EMBL" id="CAJGYM010000009">
    <property type="protein sequence ID" value="CAD6188679.1"/>
    <property type="molecule type" value="Genomic_DNA"/>
</dbReference>
<protein>
    <submittedName>
        <fullName evidence="1">Uncharacterized protein</fullName>
    </submittedName>
</protein>
<comment type="caution">
    <text evidence="1">The sequence shown here is derived from an EMBL/GenBank/DDBJ whole genome shotgun (WGS) entry which is preliminary data.</text>
</comment>
<dbReference type="Proteomes" id="UP000835052">
    <property type="component" value="Unassembled WGS sequence"/>
</dbReference>
<keyword evidence="2" id="KW-1185">Reference proteome</keyword>
<proteinExistence type="predicted"/>
<accession>A0A8S1GYX6</accession>
<gene>
    <name evidence="1" type="ORF">CAUJ_LOCUS4598</name>
</gene>
<sequence length="217" mass="24424">MTIGISITCFYLLTYSNSSGSESKASPYLNRVFRGLLVLPFLGTSSISFFAQPRGFRFSHPRAIFIVFVFLRRDFCTRFICICCVSVALSGYVPLMAPNHTISDFSNPQMMLEEDDIAPVVQRRKRVTRRRSRRCGPLTTVDEKQKCLSPPNSDDDQVRGCVPYNYASAWGQLELEQNNYGTTAGLLKVIHRIPALETDFCVQVTITAKYSDLLLPG</sequence>
<name>A0A8S1GYX6_9PELO</name>
<evidence type="ECO:0000313" key="1">
    <source>
        <dbReference type="EMBL" id="CAD6188679.1"/>
    </source>
</evidence>